<evidence type="ECO:0000256" key="1">
    <source>
        <dbReference type="SAM" id="SignalP"/>
    </source>
</evidence>
<protein>
    <submittedName>
        <fullName evidence="2">Uncharacterized protein</fullName>
    </submittedName>
</protein>
<evidence type="ECO:0000313" key="2">
    <source>
        <dbReference type="EMBL" id="CAE6449441.1"/>
    </source>
</evidence>
<gene>
    <name evidence="2" type="ORF">RDB_LOCUS39598</name>
</gene>
<dbReference type="EMBL" id="CAJMWZ010002116">
    <property type="protein sequence ID" value="CAE6449441.1"/>
    <property type="molecule type" value="Genomic_DNA"/>
</dbReference>
<proteinExistence type="predicted"/>
<reference evidence="2" key="1">
    <citation type="submission" date="2021-01" db="EMBL/GenBank/DDBJ databases">
        <authorList>
            <person name="Kaushik A."/>
        </authorList>
    </citation>
    <scope>NUCLEOTIDE SEQUENCE</scope>
    <source>
        <strain evidence="2">Type strain: AG8-Rh-89/</strain>
    </source>
</reference>
<feature type="signal peptide" evidence="1">
    <location>
        <begin position="1"/>
        <end position="21"/>
    </location>
</feature>
<organism evidence="2 3">
    <name type="scientific">Rhizoctonia solani</name>
    <dbReference type="NCBI Taxonomy" id="456999"/>
    <lineage>
        <taxon>Eukaryota</taxon>
        <taxon>Fungi</taxon>
        <taxon>Dikarya</taxon>
        <taxon>Basidiomycota</taxon>
        <taxon>Agaricomycotina</taxon>
        <taxon>Agaricomycetes</taxon>
        <taxon>Cantharellales</taxon>
        <taxon>Ceratobasidiaceae</taxon>
        <taxon>Rhizoctonia</taxon>
    </lineage>
</organism>
<sequence>MHLTRFITTALCLLPVTGIFAAPAETVSVESSSDVTARGSLSLSTTVSRAKSDINRMKSKLKTIGNADVPSIEIAMVVSKELQSLVDNLITNLTTLENSKDVNAKLTEDGVQFTSHVFCETVFIVESILFLSEQIKSAIESQPSDTLTTEDTIIIMLTAISKALPSVISLMVSISFGF</sequence>
<evidence type="ECO:0000313" key="3">
    <source>
        <dbReference type="Proteomes" id="UP000663850"/>
    </source>
</evidence>
<name>A0A8H3B887_9AGAM</name>
<dbReference type="Proteomes" id="UP000663850">
    <property type="component" value="Unassembled WGS sequence"/>
</dbReference>
<keyword evidence="1" id="KW-0732">Signal</keyword>
<comment type="caution">
    <text evidence="2">The sequence shown here is derived from an EMBL/GenBank/DDBJ whole genome shotgun (WGS) entry which is preliminary data.</text>
</comment>
<accession>A0A8H3B887</accession>
<feature type="chain" id="PRO_5034677938" evidence="1">
    <location>
        <begin position="22"/>
        <end position="178"/>
    </location>
</feature>
<dbReference type="AlphaFoldDB" id="A0A8H3B887"/>